<evidence type="ECO:0000256" key="10">
    <source>
        <dbReference type="ARBA" id="ARBA00022989"/>
    </source>
</evidence>
<evidence type="ECO:0000259" key="14">
    <source>
        <dbReference type="PROSITE" id="PS50885"/>
    </source>
</evidence>
<dbReference type="EMBL" id="BDCX01000002">
    <property type="protein sequence ID" value="GAT65555.1"/>
    <property type="molecule type" value="Genomic_DNA"/>
</dbReference>
<dbReference type="Gene3D" id="3.30.565.10">
    <property type="entry name" value="Histidine kinase-like ATPase, C-terminal domain"/>
    <property type="match status" value="1"/>
</dbReference>
<feature type="domain" description="HAMP" evidence="14">
    <location>
        <begin position="351"/>
        <end position="427"/>
    </location>
</feature>
<dbReference type="SMART" id="SM00387">
    <property type="entry name" value="HATPase_c"/>
    <property type="match status" value="1"/>
</dbReference>
<dbReference type="RefSeq" id="WP_231647197.1">
    <property type="nucleotide sequence ID" value="NZ_BDCX01000002.1"/>
</dbReference>
<evidence type="ECO:0000256" key="3">
    <source>
        <dbReference type="ARBA" id="ARBA00012438"/>
    </source>
</evidence>
<accession>A0A161LHT1</accession>
<dbReference type="GO" id="GO:0005524">
    <property type="term" value="F:ATP binding"/>
    <property type="evidence" value="ECO:0007669"/>
    <property type="project" value="UniProtKB-KW"/>
</dbReference>
<feature type="compositionally biased region" description="Pro residues" evidence="12">
    <location>
        <begin position="854"/>
        <end position="865"/>
    </location>
</feature>
<evidence type="ECO:0000256" key="7">
    <source>
        <dbReference type="ARBA" id="ARBA00022741"/>
    </source>
</evidence>
<evidence type="ECO:0000256" key="8">
    <source>
        <dbReference type="ARBA" id="ARBA00022777"/>
    </source>
</evidence>
<evidence type="ECO:0000313" key="16">
    <source>
        <dbReference type="Proteomes" id="UP000077701"/>
    </source>
</evidence>
<dbReference type="Pfam" id="PF02518">
    <property type="entry name" value="HATPase_c"/>
    <property type="match status" value="1"/>
</dbReference>
<reference evidence="15 16" key="1">
    <citation type="journal article" date="2016" name="Genome Announc.">
        <title>Draft Genome Sequence of Planomonospora sphaerica JCM9374, a Rare Actinomycete.</title>
        <authorList>
            <person name="Dohra H."/>
            <person name="Suzuki T."/>
            <person name="Inoue Y."/>
            <person name="Kodani S."/>
        </authorList>
    </citation>
    <scope>NUCLEOTIDE SEQUENCE [LARGE SCALE GENOMIC DNA]</scope>
    <source>
        <strain evidence="15 16">JCM 9374</strain>
    </source>
</reference>
<feature type="domain" description="Histidine kinase" evidence="13">
    <location>
        <begin position="544"/>
        <end position="649"/>
    </location>
</feature>
<feature type="region of interest" description="Disordered" evidence="12">
    <location>
        <begin position="756"/>
        <end position="896"/>
    </location>
</feature>
<comment type="caution">
    <text evidence="15">The sequence shown here is derived from an EMBL/GenBank/DDBJ whole genome shotgun (WGS) entry which is preliminary data.</text>
</comment>
<dbReference type="PROSITE" id="PS50885">
    <property type="entry name" value="HAMP"/>
    <property type="match status" value="1"/>
</dbReference>
<feature type="region of interest" description="Disordered" evidence="12">
    <location>
        <begin position="671"/>
        <end position="737"/>
    </location>
</feature>
<proteinExistence type="predicted"/>
<dbReference type="SMART" id="SM00304">
    <property type="entry name" value="HAMP"/>
    <property type="match status" value="1"/>
</dbReference>
<feature type="compositionally biased region" description="Low complexity" evidence="12">
    <location>
        <begin position="764"/>
        <end position="778"/>
    </location>
</feature>
<dbReference type="InterPro" id="IPR013587">
    <property type="entry name" value="Nitrate/nitrite_sensing"/>
</dbReference>
<gene>
    <name evidence="15" type="ORF">PS9374_01188</name>
</gene>
<organism evidence="15 16">
    <name type="scientific">Planomonospora sphaerica</name>
    <dbReference type="NCBI Taxonomy" id="161355"/>
    <lineage>
        <taxon>Bacteria</taxon>
        <taxon>Bacillati</taxon>
        <taxon>Actinomycetota</taxon>
        <taxon>Actinomycetes</taxon>
        <taxon>Streptosporangiales</taxon>
        <taxon>Streptosporangiaceae</taxon>
        <taxon>Planomonospora</taxon>
    </lineage>
</organism>
<keyword evidence="10" id="KW-1133">Transmembrane helix</keyword>
<dbReference type="Gene3D" id="6.10.340.10">
    <property type="match status" value="1"/>
</dbReference>
<keyword evidence="10" id="KW-0472">Membrane</keyword>
<dbReference type="Pfam" id="PF08376">
    <property type="entry name" value="NIT"/>
    <property type="match status" value="1"/>
</dbReference>
<dbReference type="PROSITE" id="PS50109">
    <property type="entry name" value="HIS_KIN"/>
    <property type="match status" value="1"/>
</dbReference>
<dbReference type="InterPro" id="IPR050980">
    <property type="entry name" value="2C_sensor_his_kinase"/>
</dbReference>
<feature type="compositionally biased region" description="Basic and acidic residues" evidence="12">
    <location>
        <begin position="887"/>
        <end position="896"/>
    </location>
</feature>
<dbReference type="PANTHER" id="PTHR44936">
    <property type="entry name" value="SENSOR PROTEIN CREC"/>
    <property type="match status" value="1"/>
</dbReference>
<keyword evidence="11" id="KW-0902">Two-component regulatory system</keyword>
<evidence type="ECO:0000256" key="4">
    <source>
        <dbReference type="ARBA" id="ARBA00022553"/>
    </source>
</evidence>
<dbReference type="InterPro" id="IPR003660">
    <property type="entry name" value="HAMP_dom"/>
</dbReference>
<dbReference type="GO" id="GO:0004673">
    <property type="term" value="F:protein histidine kinase activity"/>
    <property type="evidence" value="ECO:0007669"/>
    <property type="project" value="UniProtKB-EC"/>
</dbReference>
<dbReference type="Pfam" id="PF00672">
    <property type="entry name" value="HAMP"/>
    <property type="match status" value="1"/>
</dbReference>
<reference evidence="16" key="2">
    <citation type="submission" date="2016-04" db="EMBL/GenBank/DDBJ databases">
        <title>Planomonospora sphaerica JCM9374 whole genome shotgun sequence.</title>
        <authorList>
            <person name="Suzuki T."/>
            <person name="Dohra H."/>
            <person name="Kodani S."/>
        </authorList>
    </citation>
    <scope>NUCLEOTIDE SEQUENCE [LARGE SCALE GENOMIC DNA]</scope>
    <source>
        <strain evidence="16">JCM 9374</strain>
    </source>
</reference>
<dbReference type="GO" id="GO:0016020">
    <property type="term" value="C:membrane"/>
    <property type="evidence" value="ECO:0007669"/>
    <property type="project" value="UniProtKB-SubCell"/>
</dbReference>
<dbReference type="Proteomes" id="UP000077701">
    <property type="component" value="Unassembled WGS sequence"/>
</dbReference>
<keyword evidence="8 15" id="KW-0418">Kinase</keyword>
<evidence type="ECO:0000259" key="13">
    <source>
        <dbReference type="PROSITE" id="PS50109"/>
    </source>
</evidence>
<sequence>MSTQKTRDGGFRLRNWRVRSRLIALILVPTAAAVLLGGVQVFGSVRAAAEYQRVNDLARLSDHIGALAHELAGERDRTAWFIALGRPERGEQGVRDRMNAVDRAAVRVRESGALLRDAIGGRTGDEIEAALARLDDLAQLRRQALEETLLPDAAIDAYSLVIADLLSLHDELGKGSSDDLLFGRSLTLDALARAKESLSLQRGLLSVVLVAGRFEQEQMERFLGALASEQSERRAFAAEAGVAERRFFDETVDGGGTDRAGFLRELVLLRAASGAPLRGLDLAEKDDAGQWYEAVSATIDRMRTVEERHARQIVARSGELGDAERNRALLAAGSVAGLLLAVLLITSGVARSLVRPLRRLRREALEVAGERLPQYVQRVRESRDGEIGGLGDIAAEVPPIGVLSRDEIGEVARAFDEVHREAVRLAGDEAKLRHTVNAMFVNLSRRSQTLVERQLTLVERLERGERDDRRLADLFKLDHLATRMRRNSENLLVLAGQEVARRWRNPVEVMDVVRAALSEVENYDRVVTRVQSEVAVTGPAVSDVVHLLAELVENALSFSPGETEVVVSSSRIDGGGVMISVTDRGIGMTADELAEVNRRLADPQPADASVARRMGLFVVGRLALKHGIRVRLRPQESGLTAMVLLPEDLLSPLPGASPAAPAQASPFDLAASRSFPPFPSFPPGPEAVPAAGPDREPARPRTPATLSAPLPAGVTALPPQTRQPGPLPGTGTSPLDAEDEYLPIFASVESGWFRTGTLEPVRGPGPAHGEPASAGEPGEQPPPAAPGQDWSSPADSGWQAAQAVSEPAHGGLTTSGLPKRTPKANLVPGSVPASPAQAPAGLRPQSPPGSSGTPPQPPARPPQPVAPLSAERVRDRMASFQQGVRRARNELPNRES</sequence>
<dbReference type="PANTHER" id="PTHR44936:SF9">
    <property type="entry name" value="SENSOR PROTEIN CREC"/>
    <property type="match status" value="1"/>
</dbReference>
<keyword evidence="7" id="KW-0547">Nucleotide-binding</keyword>
<evidence type="ECO:0000256" key="1">
    <source>
        <dbReference type="ARBA" id="ARBA00000085"/>
    </source>
</evidence>
<dbReference type="SUPFAM" id="SSF55874">
    <property type="entry name" value="ATPase domain of HSP90 chaperone/DNA topoisomerase II/histidine kinase"/>
    <property type="match status" value="1"/>
</dbReference>
<dbReference type="InterPro" id="IPR005467">
    <property type="entry name" value="His_kinase_dom"/>
</dbReference>
<keyword evidence="4" id="KW-0597">Phosphoprotein</keyword>
<dbReference type="GO" id="GO:0000160">
    <property type="term" value="P:phosphorelay signal transduction system"/>
    <property type="evidence" value="ECO:0007669"/>
    <property type="project" value="UniProtKB-KW"/>
</dbReference>
<evidence type="ECO:0000256" key="2">
    <source>
        <dbReference type="ARBA" id="ARBA00004370"/>
    </source>
</evidence>
<feature type="compositionally biased region" description="Pro residues" evidence="12">
    <location>
        <begin position="676"/>
        <end position="686"/>
    </location>
</feature>
<evidence type="ECO:0000256" key="12">
    <source>
        <dbReference type="SAM" id="MobiDB-lite"/>
    </source>
</evidence>
<evidence type="ECO:0000256" key="5">
    <source>
        <dbReference type="ARBA" id="ARBA00022679"/>
    </source>
</evidence>
<dbReference type="InterPro" id="IPR036890">
    <property type="entry name" value="HATPase_C_sf"/>
</dbReference>
<dbReference type="InterPro" id="IPR003594">
    <property type="entry name" value="HATPase_dom"/>
</dbReference>
<dbReference type="STRING" id="161355.PS9374_01188"/>
<dbReference type="EC" id="2.7.13.3" evidence="3"/>
<keyword evidence="9" id="KW-0067">ATP-binding</keyword>
<comment type="subcellular location">
    <subcellularLocation>
        <location evidence="2">Membrane</location>
    </subcellularLocation>
</comment>
<name>A0A161LHT1_9ACTN</name>
<comment type="catalytic activity">
    <reaction evidence="1">
        <text>ATP + protein L-histidine = ADP + protein N-phospho-L-histidine.</text>
        <dbReference type="EC" id="2.7.13.3"/>
    </reaction>
</comment>
<evidence type="ECO:0000256" key="6">
    <source>
        <dbReference type="ARBA" id="ARBA00022692"/>
    </source>
</evidence>
<dbReference type="AlphaFoldDB" id="A0A161LHT1"/>
<keyword evidence="5" id="KW-0808">Transferase</keyword>
<keyword evidence="6" id="KW-0812">Transmembrane</keyword>
<keyword evidence="16" id="KW-1185">Reference proteome</keyword>
<protein>
    <recommendedName>
        <fullName evidence="3">histidine kinase</fullName>
        <ecNumber evidence="3">2.7.13.3</ecNumber>
    </recommendedName>
</protein>
<evidence type="ECO:0000256" key="11">
    <source>
        <dbReference type="ARBA" id="ARBA00023012"/>
    </source>
</evidence>
<evidence type="ECO:0000256" key="9">
    <source>
        <dbReference type="ARBA" id="ARBA00022840"/>
    </source>
</evidence>
<evidence type="ECO:0000313" key="15">
    <source>
        <dbReference type="EMBL" id="GAT65555.1"/>
    </source>
</evidence>